<dbReference type="RefSeq" id="WP_345317435.1">
    <property type="nucleotide sequence ID" value="NZ_BAABLF010000025.1"/>
</dbReference>
<comment type="caution">
    <text evidence="3">The sequence shown here is derived from an EMBL/GenBank/DDBJ whole genome shotgun (WGS) entry which is preliminary data.</text>
</comment>
<keyword evidence="4" id="KW-1185">Reference proteome</keyword>
<name>A0ABP9SDD1_9GAMM</name>
<dbReference type="SUPFAM" id="SSF53756">
    <property type="entry name" value="UDP-Glycosyltransferase/glycogen phosphorylase"/>
    <property type="match status" value="1"/>
</dbReference>
<dbReference type="EMBL" id="BAABLF010000025">
    <property type="protein sequence ID" value="GAA5193590.1"/>
    <property type="molecule type" value="Genomic_DNA"/>
</dbReference>
<gene>
    <name evidence="3" type="ORF">GCM10025772_24800</name>
</gene>
<dbReference type="InterPro" id="IPR028098">
    <property type="entry name" value="Glyco_trans_4-like_N"/>
</dbReference>
<dbReference type="Pfam" id="PF00534">
    <property type="entry name" value="Glycos_transf_1"/>
    <property type="match status" value="1"/>
</dbReference>
<evidence type="ECO:0000313" key="4">
    <source>
        <dbReference type="Proteomes" id="UP001501600"/>
    </source>
</evidence>
<dbReference type="PANTHER" id="PTHR45947:SF3">
    <property type="entry name" value="SULFOQUINOVOSYL TRANSFERASE SQD2"/>
    <property type="match status" value="1"/>
</dbReference>
<feature type="domain" description="Glycosyltransferase subfamily 4-like N-terminal" evidence="2">
    <location>
        <begin position="36"/>
        <end position="193"/>
    </location>
</feature>
<accession>A0ABP9SDD1</accession>
<evidence type="ECO:0000259" key="1">
    <source>
        <dbReference type="Pfam" id="PF00534"/>
    </source>
</evidence>
<feature type="domain" description="Glycosyl transferase family 1" evidence="1">
    <location>
        <begin position="209"/>
        <end position="339"/>
    </location>
</feature>
<evidence type="ECO:0000313" key="3">
    <source>
        <dbReference type="EMBL" id="GAA5193590.1"/>
    </source>
</evidence>
<evidence type="ECO:0008006" key="5">
    <source>
        <dbReference type="Google" id="ProtNLM"/>
    </source>
</evidence>
<dbReference type="Proteomes" id="UP001501600">
    <property type="component" value="Unassembled WGS sequence"/>
</dbReference>
<dbReference type="InterPro" id="IPR050194">
    <property type="entry name" value="Glycosyltransferase_grp1"/>
</dbReference>
<dbReference type="InterPro" id="IPR001296">
    <property type="entry name" value="Glyco_trans_1"/>
</dbReference>
<dbReference type="CDD" id="cd03801">
    <property type="entry name" value="GT4_PimA-like"/>
    <property type="match status" value="1"/>
</dbReference>
<organism evidence="3 4">
    <name type="scientific">Ferrimonas gelatinilytica</name>
    <dbReference type="NCBI Taxonomy" id="1255257"/>
    <lineage>
        <taxon>Bacteria</taxon>
        <taxon>Pseudomonadati</taxon>
        <taxon>Pseudomonadota</taxon>
        <taxon>Gammaproteobacteria</taxon>
        <taxon>Alteromonadales</taxon>
        <taxon>Ferrimonadaceae</taxon>
        <taxon>Ferrimonas</taxon>
    </lineage>
</organism>
<sequence length="376" mass="41797">MTERTIVVLFSLGMSAIRWHQMGIFGKEKVLSEAYLKHGLASRVVWLSYHPGDPEFVAEQQRQGQLASAIEVLPAPSWAGSKLGRVVYSLTAPWQHRKALRQATAIINNQTSGCWTGLIARAILGSRFVYRYGHSLWRRHLDRKQYGRLMLSWPVDRLALAVADHTLVCTRSDARHARSAKTLSLCPNFIDTDALPNPPPVQARHERGIFVGRLMSFKNLFNLISACAAEALPLDIYGDGPLASELKAHADTLKADVQFHGVCANEEVRSQMMRCRYHFLVSNYEAMPKALLEGMAAGCVCLVSPNYGCAEIIDDGDNGLMASGFEVEDLRALIRRAREADQQALSDAAVAKIISHYSLRHVVGLHRQALLGEERE</sequence>
<reference evidence="4" key="1">
    <citation type="journal article" date="2019" name="Int. J. Syst. Evol. Microbiol.">
        <title>The Global Catalogue of Microorganisms (GCM) 10K type strain sequencing project: providing services to taxonomists for standard genome sequencing and annotation.</title>
        <authorList>
            <consortium name="The Broad Institute Genomics Platform"/>
            <consortium name="The Broad Institute Genome Sequencing Center for Infectious Disease"/>
            <person name="Wu L."/>
            <person name="Ma J."/>
        </authorList>
    </citation>
    <scope>NUCLEOTIDE SEQUENCE [LARGE SCALE GENOMIC DNA]</scope>
    <source>
        <strain evidence="4">JCM 18720</strain>
    </source>
</reference>
<dbReference type="Pfam" id="PF13439">
    <property type="entry name" value="Glyco_transf_4"/>
    <property type="match status" value="1"/>
</dbReference>
<dbReference type="Gene3D" id="3.40.50.2000">
    <property type="entry name" value="Glycogen Phosphorylase B"/>
    <property type="match status" value="2"/>
</dbReference>
<protein>
    <recommendedName>
        <fullName evidence="5">Glycosyl transferase family 1 domain-containing protein</fullName>
    </recommendedName>
</protein>
<evidence type="ECO:0000259" key="2">
    <source>
        <dbReference type="Pfam" id="PF13439"/>
    </source>
</evidence>
<dbReference type="PANTHER" id="PTHR45947">
    <property type="entry name" value="SULFOQUINOVOSYL TRANSFERASE SQD2"/>
    <property type="match status" value="1"/>
</dbReference>
<proteinExistence type="predicted"/>